<feature type="domain" description="Post-SET" evidence="17">
    <location>
        <begin position="844"/>
        <end position="860"/>
    </location>
</feature>
<dbReference type="Proteomes" id="UP000230750">
    <property type="component" value="Unassembled WGS sequence"/>
</dbReference>
<feature type="chain" id="PRO_5013809046" evidence="15">
    <location>
        <begin position="26"/>
        <end position="860"/>
    </location>
</feature>
<evidence type="ECO:0000256" key="5">
    <source>
        <dbReference type="ARBA" id="ARBA00022691"/>
    </source>
</evidence>
<keyword evidence="7" id="KW-0677">Repeat</keyword>
<dbReference type="SMART" id="SM00317">
    <property type="entry name" value="SET"/>
    <property type="match status" value="1"/>
</dbReference>
<evidence type="ECO:0000256" key="13">
    <source>
        <dbReference type="ARBA" id="ARBA00023242"/>
    </source>
</evidence>
<dbReference type="Gene3D" id="3.30.40.10">
    <property type="entry name" value="Zinc/RING finger domain, C3HC4 (zinc finger)"/>
    <property type="match status" value="1"/>
</dbReference>
<keyword evidence="9" id="KW-0862">Zinc</keyword>
<keyword evidence="2" id="KW-0597">Phosphoprotein</keyword>
<evidence type="ECO:0000256" key="9">
    <source>
        <dbReference type="ARBA" id="ARBA00022833"/>
    </source>
</evidence>
<keyword evidence="5" id="KW-0949">S-adenosyl-L-methionine</keyword>
<dbReference type="Gene3D" id="3.30.160.360">
    <property type="match status" value="1"/>
</dbReference>
<evidence type="ECO:0000259" key="18">
    <source>
        <dbReference type="PROSITE" id="PS51805"/>
    </source>
</evidence>
<evidence type="ECO:0000256" key="1">
    <source>
        <dbReference type="ARBA" id="ARBA00004123"/>
    </source>
</evidence>
<evidence type="ECO:0000256" key="15">
    <source>
        <dbReference type="SAM" id="SignalP"/>
    </source>
</evidence>
<dbReference type="PROSITE" id="PS51805">
    <property type="entry name" value="EPHD"/>
    <property type="match status" value="1"/>
</dbReference>
<dbReference type="Pfam" id="PF05965">
    <property type="entry name" value="FYRC"/>
    <property type="match status" value="1"/>
</dbReference>
<dbReference type="InterPro" id="IPR003889">
    <property type="entry name" value="FYrich_C"/>
</dbReference>
<feature type="signal peptide" evidence="15">
    <location>
        <begin position="1"/>
        <end position="25"/>
    </location>
</feature>
<evidence type="ECO:0000259" key="16">
    <source>
        <dbReference type="PROSITE" id="PS50280"/>
    </source>
</evidence>
<proteinExistence type="predicted"/>
<name>A0A2G8JV66_STIJA</name>
<feature type="region of interest" description="Disordered" evidence="14">
    <location>
        <begin position="87"/>
        <end position="117"/>
    </location>
</feature>
<dbReference type="GO" id="GO:0008270">
    <property type="term" value="F:zinc ion binding"/>
    <property type="evidence" value="ECO:0007669"/>
    <property type="project" value="UniProtKB-KW"/>
</dbReference>
<dbReference type="FunFam" id="3.30.160.360:FF:000001">
    <property type="entry name" value="Histone-lysine N-methyltransferase"/>
    <property type="match status" value="1"/>
</dbReference>
<dbReference type="Pfam" id="PF13832">
    <property type="entry name" value="zf-HC5HC2H_2"/>
    <property type="match status" value="1"/>
</dbReference>
<keyword evidence="13" id="KW-0539">Nucleus</keyword>
<evidence type="ECO:0000256" key="3">
    <source>
        <dbReference type="ARBA" id="ARBA00022603"/>
    </source>
</evidence>
<dbReference type="InterPro" id="IPR001214">
    <property type="entry name" value="SET_dom"/>
</dbReference>
<dbReference type="InterPro" id="IPR046341">
    <property type="entry name" value="SET_dom_sf"/>
</dbReference>
<dbReference type="PROSITE" id="PS51542">
    <property type="entry name" value="FYRN"/>
    <property type="match status" value="1"/>
</dbReference>
<evidence type="ECO:0000256" key="14">
    <source>
        <dbReference type="SAM" id="MobiDB-lite"/>
    </source>
</evidence>
<evidence type="ECO:0000256" key="11">
    <source>
        <dbReference type="ARBA" id="ARBA00023015"/>
    </source>
</evidence>
<keyword evidence="6" id="KW-0479">Metal-binding</keyword>
<evidence type="ECO:0000313" key="20">
    <source>
        <dbReference type="Proteomes" id="UP000230750"/>
    </source>
</evidence>
<protein>
    <submittedName>
        <fullName evidence="19">Putative histone-lysine N-methyltransferase 2C isoform X3</fullName>
    </submittedName>
</protein>
<feature type="compositionally biased region" description="Low complexity" evidence="14">
    <location>
        <begin position="224"/>
        <end position="235"/>
    </location>
</feature>
<dbReference type="AlphaFoldDB" id="A0A2G8JV66"/>
<feature type="domain" description="PHD-type" evidence="18">
    <location>
        <begin position="355"/>
        <end position="459"/>
    </location>
</feature>
<dbReference type="InterPro" id="IPR034732">
    <property type="entry name" value="EPHD"/>
</dbReference>
<keyword evidence="15" id="KW-0732">Signal</keyword>
<keyword evidence="10" id="KW-0156">Chromatin regulator</keyword>
<comment type="subcellular location">
    <subcellularLocation>
        <location evidence="1">Nucleus</location>
    </subcellularLocation>
</comment>
<dbReference type="PROSITE" id="PS50868">
    <property type="entry name" value="POST_SET"/>
    <property type="match status" value="1"/>
</dbReference>
<evidence type="ECO:0000256" key="2">
    <source>
        <dbReference type="ARBA" id="ARBA00022553"/>
    </source>
</evidence>
<dbReference type="PROSITE" id="PS51543">
    <property type="entry name" value="FYRC"/>
    <property type="match status" value="1"/>
</dbReference>
<dbReference type="SUPFAM" id="SSF82199">
    <property type="entry name" value="SET domain"/>
    <property type="match status" value="1"/>
</dbReference>
<dbReference type="PROSITE" id="PS50280">
    <property type="entry name" value="SET"/>
    <property type="match status" value="1"/>
</dbReference>
<evidence type="ECO:0000313" key="19">
    <source>
        <dbReference type="EMBL" id="PIK39610.1"/>
    </source>
</evidence>
<evidence type="ECO:0000256" key="10">
    <source>
        <dbReference type="ARBA" id="ARBA00022853"/>
    </source>
</evidence>
<dbReference type="SMART" id="SM00508">
    <property type="entry name" value="PostSET"/>
    <property type="match status" value="1"/>
</dbReference>
<dbReference type="InterPro" id="IPR003888">
    <property type="entry name" value="FYrich_N"/>
</dbReference>
<evidence type="ECO:0000256" key="6">
    <source>
        <dbReference type="ARBA" id="ARBA00022723"/>
    </source>
</evidence>
<dbReference type="GO" id="GO:0044666">
    <property type="term" value="C:MLL3/4 complex"/>
    <property type="evidence" value="ECO:0007669"/>
    <property type="project" value="TreeGrafter"/>
</dbReference>
<evidence type="ECO:0000256" key="7">
    <source>
        <dbReference type="ARBA" id="ARBA00022737"/>
    </source>
</evidence>
<dbReference type="Pfam" id="PF00856">
    <property type="entry name" value="SET"/>
    <property type="match status" value="1"/>
</dbReference>
<keyword evidence="12" id="KW-0804">Transcription</keyword>
<dbReference type="SMART" id="SM00542">
    <property type="entry name" value="FYRC"/>
    <property type="match status" value="1"/>
</dbReference>
<evidence type="ECO:0000259" key="17">
    <source>
        <dbReference type="PROSITE" id="PS50868"/>
    </source>
</evidence>
<feature type="region of interest" description="Disordered" evidence="14">
    <location>
        <begin position="219"/>
        <end position="258"/>
    </location>
</feature>
<dbReference type="EMBL" id="MRZV01001220">
    <property type="protein sequence ID" value="PIK39610.1"/>
    <property type="molecule type" value="Genomic_DNA"/>
</dbReference>
<comment type="caution">
    <text evidence="19">The sequence shown here is derived from an EMBL/GenBank/DDBJ whole genome shotgun (WGS) entry which is preliminary data.</text>
</comment>
<keyword evidence="20" id="KW-1185">Reference proteome</keyword>
<feature type="domain" description="SET" evidence="16">
    <location>
        <begin position="718"/>
        <end position="835"/>
    </location>
</feature>
<dbReference type="PANTHER" id="PTHR45888">
    <property type="entry name" value="HL01030P-RELATED"/>
    <property type="match status" value="1"/>
</dbReference>
<keyword evidence="8" id="KW-0863">Zinc-finger</keyword>
<dbReference type="InterPro" id="IPR003616">
    <property type="entry name" value="Post-SET_dom"/>
</dbReference>
<dbReference type="GO" id="GO:0032259">
    <property type="term" value="P:methylation"/>
    <property type="evidence" value="ECO:0007669"/>
    <property type="project" value="UniProtKB-KW"/>
</dbReference>
<dbReference type="FunFam" id="3.30.40.10:FF:000002">
    <property type="entry name" value="Histone-lysine N-methyltransferase"/>
    <property type="match status" value="1"/>
</dbReference>
<organism evidence="19 20">
    <name type="scientific">Stichopus japonicus</name>
    <name type="common">Sea cucumber</name>
    <dbReference type="NCBI Taxonomy" id="307972"/>
    <lineage>
        <taxon>Eukaryota</taxon>
        <taxon>Metazoa</taxon>
        <taxon>Echinodermata</taxon>
        <taxon>Eleutherozoa</taxon>
        <taxon>Echinozoa</taxon>
        <taxon>Holothuroidea</taxon>
        <taxon>Aspidochirotacea</taxon>
        <taxon>Aspidochirotida</taxon>
        <taxon>Stichopodidae</taxon>
        <taxon>Apostichopus</taxon>
    </lineage>
</organism>
<dbReference type="CDD" id="cd19171">
    <property type="entry name" value="SET_KMT2C_2D"/>
    <property type="match status" value="1"/>
</dbReference>
<keyword evidence="11" id="KW-0805">Transcription regulation</keyword>
<feature type="compositionally biased region" description="Polar residues" evidence="14">
    <location>
        <begin position="87"/>
        <end position="98"/>
    </location>
</feature>
<evidence type="ECO:0000256" key="12">
    <source>
        <dbReference type="ARBA" id="ARBA00023163"/>
    </source>
</evidence>
<gene>
    <name evidence="19" type="ORF">BSL78_23542</name>
</gene>
<accession>A0A2G8JV66</accession>
<dbReference type="Pfam" id="PF05964">
    <property type="entry name" value="FYRN"/>
    <property type="match status" value="1"/>
</dbReference>
<sequence length="860" mass="96722">MVIELFRLLLLLIVINKIKPPCVQALTVKSSEVTVMTGDEIMQEMQSHQRTITRTINHAYTGRGNHSSPLFALSAASSEAGNILSQRSGTRTLGSTTPGEIAPSSSPELEEEEPLETARMRGLRLITRNATEMAMMARADSPNIPIIKPTPRKGKSPVGLGNTVNVCLTVGSAMNSNIKELLGSISKLLRVIEPKTYEVIQGKEIRSALESKRHEVPKPVPSIVDVPPVEVTPPTAMEVDHKPGTPPKPQDVTVSVPQPSVKVILPRVDLKEQQQQQQKEPAKEDTKTKVSLRRKTAPGDENAPQSKKIKMKRWRKWSIIISPTKRRQPPKEEDIDELMRKLGTSLQPGSTLEDKRACILCSGVGDGDTDGTARLLNVDVGVWIHLNCALWSDNVYETLNGALMNVMNCIKQGPLHCCKAGATVSCHKQRCYNVYHFGCAIQDHCMFFKDKTMLCPLHAPSKATENTLDTHVVFRRVYVSRDEHRQVASIMQQAERTHTLRVGSLIFHSLGQLLPHQMQTFHSSTAIFPVGYETVRLYWSMRFTNKRCQYYCSIQQDDTGIPCFIIKVVEQGHEDLLLQDKTPKAVWDQVLEHIAKLRQEADMINLFPYYLTGEDLFGFSEPAIQRVLESLPGIEMIQNYSFRYGRSPHINLPLAVNPTGLPGRNLRDRPGLGLTFALTIPSRSKSCLSEGDYGPLYNKLFVHTKSSQYKKLKTDWKQCVYLAKSNIQGLGMYAATDIEKHTMVIEYVGTLIRNETSNLREKNYNAANRGIYMFRIDNDTVCDATISGNAARYINHSCDPNCVAEVVTFGPDTKKIIIFSNRKLMKGEELTYDYKFDIEDDRQKKIPCTCKAHNCRKWMN</sequence>
<evidence type="ECO:0000256" key="8">
    <source>
        <dbReference type="ARBA" id="ARBA00022771"/>
    </source>
</evidence>
<dbReference type="SMART" id="SM00541">
    <property type="entry name" value="FYRN"/>
    <property type="match status" value="1"/>
</dbReference>
<keyword evidence="3 19" id="KW-0489">Methyltransferase</keyword>
<dbReference type="Gene3D" id="2.170.270.10">
    <property type="entry name" value="SET domain"/>
    <property type="match status" value="1"/>
</dbReference>
<dbReference type="GO" id="GO:0042800">
    <property type="term" value="F:histone H3K4 methyltransferase activity"/>
    <property type="evidence" value="ECO:0007669"/>
    <property type="project" value="TreeGrafter"/>
</dbReference>
<keyword evidence="4 19" id="KW-0808">Transferase</keyword>
<dbReference type="InterPro" id="IPR013083">
    <property type="entry name" value="Znf_RING/FYVE/PHD"/>
</dbReference>
<dbReference type="PANTHER" id="PTHR45888:SF6">
    <property type="entry name" value="HL01030P-RELATED"/>
    <property type="match status" value="1"/>
</dbReference>
<feature type="region of interest" description="Disordered" evidence="14">
    <location>
        <begin position="270"/>
        <end position="308"/>
    </location>
</feature>
<dbReference type="STRING" id="307972.A0A2G8JV66"/>
<dbReference type="OrthoDB" id="308383at2759"/>
<dbReference type="GO" id="GO:0003713">
    <property type="term" value="F:transcription coactivator activity"/>
    <property type="evidence" value="ECO:0007669"/>
    <property type="project" value="TreeGrafter"/>
</dbReference>
<dbReference type="GO" id="GO:0045944">
    <property type="term" value="P:positive regulation of transcription by RNA polymerase II"/>
    <property type="evidence" value="ECO:0007669"/>
    <property type="project" value="TreeGrafter"/>
</dbReference>
<evidence type="ECO:0000256" key="4">
    <source>
        <dbReference type="ARBA" id="ARBA00022679"/>
    </source>
</evidence>
<reference evidence="19 20" key="1">
    <citation type="journal article" date="2017" name="PLoS Biol.">
        <title>The sea cucumber genome provides insights into morphological evolution and visceral regeneration.</title>
        <authorList>
            <person name="Zhang X."/>
            <person name="Sun L."/>
            <person name="Yuan J."/>
            <person name="Sun Y."/>
            <person name="Gao Y."/>
            <person name="Zhang L."/>
            <person name="Li S."/>
            <person name="Dai H."/>
            <person name="Hamel J.F."/>
            <person name="Liu C."/>
            <person name="Yu Y."/>
            <person name="Liu S."/>
            <person name="Lin W."/>
            <person name="Guo K."/>
            <person name="Jin S."/>
            <person name="Xu P."/>
            <person name="Storey K.B."/>
            <person name="Huan P."/>
            <person name="Zhang T."/>
            <person name="Zhou Y."/>
            <person name="Zhang J."/>
            <person name="Lin C."/>
            <person name="Li X."/>
            <person name="Xing L."/>
            <person name="Huo D."/>
            <person name="Sun M."/>
            <person name="Wang L."/>
            <person name="Mercier A."/>
            <person name="Li F."/>
            <person name="Yang H."/>
            <person name="Xiang J."/>
        </authorList>
    </citation>
    <scope>NUCLEOTIDE SEQUENCE [LARGE SCALE GENOMIC DNA]</scope>
    <source>
        <strain evidence="19">Shaxun</strain>
        <tissue evidence="19">Muscle</tissue>
    </source>
</reference>